<keyword evidence="3" id="KW-0808">Transferase</keyword>
<dbReference type="Gene3D" id="3.40.50.150">
    <property type="entry name" value="Vaccinia Virus protein VP39"/>
    <property type="match status" value="1"/>
</dbReference>
<dbReference type="PANTHER" id="PTHR13627">
    <property type="entry name" value="FUKUTIN RELATED PROTEIN"/>
    <property type="match status" value="1"/>
</dbReference>
<keyword evidence="3" id="KW-0489">Methyltransferase</keyword>
<dbReference type="InterPro" id="IPR029063">
    <property type="entry name" value="SAM-dependent_MTases_sf"/>
</dbReference>
<dbReference type="OrthoDB" id="3780655at2"/>
<dbReference type="PANTHER" id="PTHR13627:SF31">
    <property type="entry name" value="RIBITOL 5-PHOSPHATE TRANSFERASE FKRP"/>
    <property type="match status" value="1"/>
</dbReference>
<gene>
    <name evidence="3" type="ORF">E2C04_03750</name>
</gene>
<dbReference type="AlphaFoldDB" id="A0A4P7UBA9"/>
<feature type="region of interest" description="Disordered" evidence="1">
    <location>
        <begin position="1"/>
        <end position="20"/>
    </location>
</feature>
<dbReference type="GO" id="GO:0008168">
    <property type="term" value="F:methyltransferase activity"/>
    <property type="evidence" value="ECO:0007669"/>
    <property type="project" value="UniProtKB-KW"/>
</dbReference>
<feature type="compositionally biased region" description="Low complexity" evidence="1">
    <location>
        <begin position="1"/>
        <end position="11"/>
    </location>
</feature>
<organism evidence="3 4">
    <name type="scientific">Nocardioides daphniae</name>
    <dbReference type="NCBI Taxonomy" id="402297"/>
    <lineage>
        <taxon>Bacteria</taxon>
        <taxon>Bacillati</taxon>
        <taxon>Actinomycetota</taxon>
        <taxon>Actinomycetes</taxon>
        <taxon>Propionibacteriales</taxon>
        <taxon>Nocardioidaceae</taxon>
        <taxon>Nocardioides</taxon>
    </lineage>
</organism>
<evidence type="ECO:0000259" key="2">
    <source>
        <dbReference type="Pfam" id="PF20537"/>
    </source>
</evidence>
<dbReference type="SUPFAM" id="SSF53335">
    <property type="entry name" value="S-adenosyl-L-methionine-dependent methyltransferases"/>
    <property type="match status" value="1"/>
</dbReference>
<dbReference type="EMBL" id="CP038462">
    <property type="protein sequence ID" value="QCC76548.1"/>
    <property type="molecule type" value="Genomic_DNA"/>
</dbReference>
<evidence type="ECO:0000256" key="1">
    <source>
        <dbReference type="SAM" id="MobiDB-lite"/>
    </source>
</evidence>
<dbReference type="RefSeq" id="WP_135831597.1">
    <property type="nucleotide sequence ID" value="NZ_CP038462.1"/>
</dbReference>
<feature type="domain" description="DUF6752" evidence="2">
    <location>
        <begin position="595"/>
        <end position="648"/>
    </location>
</feature>
<feature type="region of interest" description="Disordered" evidence="1">
    <location>
        <begin position="530"/>
        <end position="570"/>
    </location>
</feature>
<dbReference type="InterPro" id="IPR052613">
    <property type="entry name" value="LicD_transferase"/>
</dbReference>
<dbReference type="InterPro" id="IPR046640">
    <property type="entry name" value="DUF6752"/>
</dbReference>
<evidence type="ECO:0000313" key="3">
    <source>
        <dbReference type="EMBL" id="QCC76548.1"/>
    </source>
</evidence>
<dbReference type="Pfam" id="PF20537">
    <property type="entry name" value="DUF6752"/>
    <property type="match status" value="1"/>
</dbReference>
<protein>
    <submittedName>
        <fullName evidence="3">Class I SAM-dependent methyltransferase</fullName>
    </submittedName>
</protein>
<accession>A0A4P7UBA9</accession>
<evidence type="ECO:0000313" key="4">
    <source>
        <dbReference type="Proteomes" id="UP000297025"/>
    </source>
</evidence>
<dbReference type="Proteomes" id="UP000297025">
    <property type="component" value="Chromosome"/>
</dbReference>
<dbReference type="KEGG" id="ndp:E2C04_03750"/>
<name>A0A4P7UBA9_9ACTN</name>
<feature type="compositionally biased region" description="Pro residues" evidence="1">
    <location>
        <begin position="535"/>
        <end position="551"/>
    </location>
</feature>
<proteinExistence type="predicted"/>
<reference evidence="3 4" key="1">
    <citation type="journal article" date="2008" name="Int. J. Syst. Evol. Microbiol.">
        <title>Nocardioides daphniae sp. nov., isolated from Daphnia cucullata (Crustacea: Cladocera).</title>
        <authorList>
            <person name="Toth E.M."/>
            <person name="Keki Z."/>
            <person name="Homonnay Z.G."/>
            <person name="Borsodi A.K."/>
            <person name="Marialigeti K."/>
            <person name="Schumann P."/>
        </authorList>
    </citation>
    <scope>NUCLEOTIDE SEQUENCE [LARGE SCALE GENOMIC DNA]</scope>
    <source>
        <strain evidence="3 4">JCM 16608</strain>
    </source>
</reference>
<sequence length="648" mass="71227">MSAPTAERTTAPPTPATGVRVDDAGVLVPGAPGPLVLRVDGTYVWSFTPARDGRPERDGLLVAWPPVLRPYLKGRARVTVTDVPGSTVLHDAEVSFGGGAGPVAIVDSSGHPLCVDKVGHLTRSFADTAHEVREEILLGTQRALRDLREGAGVEAYLNYGALLGAVRDGAMIAHDSDTDVCYVSKHESPADVIAESYRVEREMLRRGWSLLRMSGGDIKLLLPLSDGRNCHIDVFVAFWVRGTFYQLGNRSGQLERSAVLPLSTIELHGHTFPAPADPEAMLAFVYGPGWRVPDPSFTYADPRAGVRRLDGWLRGFRTHMGRWTEFHIGPGRQVRLRRSPFAVWVRRQVGAGDPIADIGAGAGCDALFYGRKGHPVRAYDYSRVARSRARGLTQRNCVAARIDKLILGELRTVLLTGAELARDPHHLTARLVLGALEDHERDNFWRLARMALRGSDRSLFVEFSARVPGVVADDGSRLDTPGPDHLVHRLSPRTVRREVEAAGGVVELVEIAPGLDVTEAEDPAVCRMRITFPRTPSPPPSPPPSRRPPQHCPRGPSHEHQSRSPRQPIAQKVAGRVAWAKEKARRARDQRLGVHARLAALEAEVQENRHLNRRITELTDVVGELLVPLHARDEERVAEVLAAYRRSI</sequence>
<dbReference type="GO" id="GO:0032259">
    <property type="term" value="P:methylation"/>
    <property type="evidence" value="ECO:0007669"/>
    <property type="project" value="UniProtKB-KW"/>
</dbReference>